<dbReference type="InterPro" id="IPR044066">
    <property type="entry name" value="TRIAD_supradom"/>
</dbReference>
<dbReference type="PROSITE" id="PS51873">
    <property type="entry name" value="TRIAD"/>
    <property type="match status" value="1"/>
</dbReference>
<dbReference type="GO" id="GO:0008270">
    <property type="term" value="F:zinc ion binding"/>
    <property type="evidence" value="ECO:0007669"/>
    <property type="project" value="UniProtKB-KW"/>
</dbReference>
<evidence type="ECO:0000259" key="9">
    <source>
        <dbReference type="PROSITE" id="PS51873"/>
    </source>
</evidence>
<name>H6BRT8_EXODN</name>
<keyword evidence="2" id="KW-0808">Transferase</keyword>
<dbReference type="VEuPathDB" id="FungiDB:HMPREF1120_02217"/>
<evidence type="ECO:0000256" key="1">
    <source>
        <dbReference type="ARBA" id="ARBA00004906"/>
    </source>
</evidence>
<comment type="pathway">
    <text evidence="1">Protein modification; protein ubiquitination.</text>
</comment>
<keyword evidence="11" id="KW-1185">Reference proteome</keyword>
<feature type="region of interest" description="Disordered" evidence="8">
    <location>
        <begin position="35"/>
        <end position="72"/>
    </location>
</feature>
<evidence type="ECO:0000256" key="2">
    <source>
        <dbReference type="ARBA" id="ARBA00022679"/>
    </source>
</evidence>
<protein>
    <recommendedName>
        <fullName evidence="9">RING-type domain-containing protein</fullName>
    </recommendedName>
</protein>
<evidence type="ECO:0000256" key="6">
    <source>
        <dbReference type="ARBA" id="ARBA00022786"/>
    </source>
</evidence>
<evidence type="ECO:0000256" key="7">
    <source>
        <dbReference type="ARBA" id="ARBA00022833"/>
    </source>
</evidence>
<keyword evidence="3" id="KW-0479">Metal-binding</keyword>
<dbReference type="GO" id="GO:0016740">
    <property type="term" value="F:transferase activity"/>
    <property type="evidence" value="ECO:0007669"/>
    <property type="project" value="UniProtKB-KW"/>
</dbReference>
<keyword evidence="5" id="KW-0863">Zinc-finger</keyword>
<gene>
    <name evidence="10" type="ORF">HMPREF1120_02217</name>
</gene>
<dbReference type="RefSeq" id="XP_009154501.1">
    <property type="nucleotide sequence ID" value="XM_009156253.1"/>
</dbReference>
<proteinExistence type="predicted"/>
<dbReference type="SUPFAM" id="SSF57850">
    <property type="entry name" value="RING/U-box"/>
    <property type="match status" value="1"/>
</dbReference>
<keyword evidence="4" id="KW-0677">Repeat</keyword>
<dbReference type="InterPro" id="IPR051628">
    <property type="entry name" value="LUBAC_E3_Ligases"/>
</dbReference>
<evidence type="ECO:0000256" key="4">
    <source>
        <dbReference type="ARBA" id="ARBA00022737"/>
    </source>
</evidence>
<feature type="region of interest" description="Disordered" evidence="8">
    <location>
        <begin position="793"/>
        <end position="817"/>
    </location>
</feature>
<dbReference type="CDD" id="cd20339">
    <property type="entry name" value="BRcat_RBR_RNF216"/>
    <property type="match status" value="1"/>
</dbReference>
<evidence type="ECO:0000313" key="10">
    <source>
        <dbReference type="EMBL" id="EHY54040.1"/>
    </source>
</evidence>
<dbReference type="Gene3D" id="1.20.120.1750">
    <property type="match status" value="1"/>
</dbReference>
<evidence type="ECO:0000256" key="3">
    <source>
        <dbReference type="ARBA" id="ARBA00022723"/>
    </source>
</evidence>
<dbReference type="GeneID" id="20306856"/>
<reference evidence="10" key="1">
    <citation type="submission" date="2011-07" db="EMBL/GenBank/DDBJ databases">
        <title>The Genome Sequence of Exophiala (Wangiella) dermatitidis NIH/UT8656.</title>
        <authorList>
            <consortium name="The Broad Institute Genome Sequencing Platform"/>
            <person name="Cuomo C."/>
            <person name="Wang Z."/>
            <person name="Hunicke-Smith S."/>
            <person name="Szanislo P.J."/>
            <person name="Earl A."/>
            <person name="Young S.K."/>
            <person name="Zeng Q."/>
            <person name="Gargeya S."/>
            <person name="Fitzgerald M."/>
            <person name="Haas B."/>
            <person name="Abouelleil A."/>
            <person name="Alvarado L."/>
            <person name="Arachchi H.M."/>
            <person name="Berlin A."/>
            <person name="Brown A."/>
            <person name="Chapman S.B."/>
            <person name="Chen Z."/>
            <person name="Dunbar C."/>
            <person name="Freedman E."/>
            <person name="Gearin G."/>
            <person name="Gellesch M."/>
            <person name="Goldberg J."/>
            <person name="Griggs A."/>
            <person name="Gujja S."/>
            <person name="Heiman D."/>
            <person name="Howarth C."/>
            <person name="Larson L."/>
            <person name="Lui A."/>
            <person name="MacDonald P.J.P."/>
            <person name="Montmayeur A."/>
            <person name="Murphy C."/>
            <person name="Neiman D."/>
            <person name="Pearson M."/>
            <person name="Priest M."/>
            <person name="Roberts A."/>
            <person name="Saif S."/>
            <person name="Shea T."/>
            <person name="Shenoy N."/>
            <person name="Sisk P."/>
            <person name="Stolte C."/>
            <person name="Sykes S."/>
            <person name="Wortman J."/>
            <person name="Nusbaum C."/>
            <person name="Birren B."/>
        </authorList>
    </citation>
    <scope>NUCLEOTIDE SEQUENCE</scope>
    <source>
        <strain evidence="10">NIH/UT8656</strain>
    </source>
</reference>
<dbReference type="HOGENOM" id="CLU_345829_0_0_1"/>
<feature type="region of interest" description="Disordered" evidence="8">
    <location>
        <begin position="554"/>
        <end position="573"/>
    </location>
</feature>
<dbReference type="Proteomes" id="UP000007304">
    <property type="component" value="Unassembled WGS sequence"/>
</dbReference>
<dbReference type="OMA" id="THCENDD"/>
<dbReference type="AlphaFoldDB" id="H6BRT8"/>
<keyword evidence="6" id="KW-0833">Ubl conjugation pathway</keyword>
<dbReference type="PANTHER" id="PTHR22770">
    <property type="entry name" value="UBIQUITIN CONJUGATING ENZYME 7 INTERACTING PROTEIN-RELATED"/>
    <property type="match status" value="1"/>
</dbReference>
<accession>H6BRT8</accession>
<evidence type="ECO:0000313" key="11">
    <source>
        <dbReference type="Proteomes" id="UP000007304"/>
    </source>
</evidence>
<dbReference type="InParanoid" id="H6BRT8"/>
<dbReference type="EMBL" id="JH226131">
    <property type="protein sequence ID" value="EHY54040.1"/>
    <property type="molecule type" value="Genomic_DNA"/>
</dbReference>
<sequence length="817" mass="90649">MYRGPGYERFPVVLGTVAGHQELCDKWDAEQHLSLYRSPSDPRQRSISPLLIERTNSKSSNGSGTGADGSRLREEECLASIRNILPDIDREFVRKKLQKYSAFLNHNDDDCQVMHQADDIAQEIIEEILEMDSYPKETAKASDDAQGVEAEDGTGVTIRWDQQLPKSETYAKDAVIMLARTFDHVPTVYIAKVVAEKGSIFAAYVCIHEHEDVDSPSDRPYSRLRRARTRIERKYQLTYSDEDHHHSAAYANQVNELQAAKQHVARRAIRAAEEKAKSEHEADNLAKHKASGAVMECQCCFDDEVPLNRLVSCTAEVSHFFCYACVRNLADTQIGLMRYELQCMDGSGCTSELSEPEVRNAIPTKTFDRLQWAKQQAEIIAAGIEGLEECPFCDYKAVCGDISIQPSFECKNPDCSRVSCRKCHKDDHAPKTCEEMRNDNILSARHLVEEAMSEAVMRTCPTCKVKIIKEYGCNKMVCTKCRTMICYVCKANLSQLKDPYQHFHTVPPGGGKVCTLHDRSGVDRHETEANEAETEAIKQAKEKDAEVDPSKLRITTDDTGKRRQPASAAQPAGPVRYPFLAGLGPPEYQNFERLLVEQDGLAHPNVWAEVVANAGLPELLNHPINNERDDAIGGNLFPAAVPVGLDRPPFDVRKEYPGLFRRDPAGPAANLDPWPFDAARERWRQMGNGNLGVGMDLNGPPGNNYGQQPNRGAVRPIITYTGPGPLGAAAFQNMPLPMPAAHNAAQQAQGLNMYPQVPHIQPPRIGPIPPYFNGLPLPGRDNMRDHLRIPRTLPGPPVAGHRRTSAAAGLPPFGGQV</sequence>
<dbReference type="InterPro" id="IPR047545">
    <property type="entry name" value="BRcat_RBR_RNF216"/>
</dbReference>
<evidence type="ECO:0000256" key="8">
    <source>
        <dbReference type="SAM" id="MobiDB-lite"/>
    </source>
</evidence>
<dbReference type="OrthoDB" id="10009520at2759"/>
<feature type="domain" description="RING-type" evidence="9">
    <location>
        <begin position="293"/>
        <end position="510"/>
    </location>
</feature>
<dbReference type="PANTHER" id="PTHR22770:SF47">
    <property type="entry name" value="E3 UBIQUITIN-PROTEIN LIGASE RNF216"/>
    <property type="match status" value="1"/>
</dbReference>
<organism evidence="10 11">
    <name type="scientific">Exophiala dermatitidis (strain ATCC 34100 / CBS 525.76 / NIH/UT8656)</name>
    <name type="common">Black yeast</name>
    <name type="synonym">Wangiella dermatitidis</name>
    <dbReference type="NCBI Taxonomy" id="858893"/>
    <lineage>
        <taxon>Eukaryota</taxon>
        <taxon>Fungi</taxon>
        <taxon>Dikarya</taxon>
        <taxon>Ascomycota</taxon>
        <taxon>Pezizomycotina</taxon>
        <taxon>Eurotiomycetes</taxon>
        <taxon>Chaetothyriomycetidae</taxon>
        <taxon>Chaetothyriales</taxon>
        <taxon>Herpotrichiellaceae</taxon>
        <taxon>Exophiala</taxon>
    </lineage>
</organism>
<dbReference type="STRING" id="858893.H6BRT8"/>
<evidence type="ECO:0000256" key="5">
    <source>
        <dbReference type="ARBA" id="ARBA00022771"/>
    </source>
</evidence>
<keyword evidence="7" id="KW-0862">Zinc</keyword>
<dbReference type="CDD" id="cd20353">
    <property type="entry name" value="Rcat_RBR_RNF216"/>
    <property type="match status" value="1"/>
</dbReference>
<dbReference type="eggNOG" id="KOG1812">
    <property type="taxonomic scope" value="Eukaryota"/>
</dbReference>
<dbReference type="CDD" id="cd16630">
    <property type="entry name" value="RING-HC_RBR_RNF216"/>
    <property type="match status" value="1"/>
</dbReference>
<dbReference type="Pfam" id="PF26200">
    <property type="entry name" value="Rcat_RNF216"/>
    <property type="match status" value="1"/>
</dbReference>
<dbReference type="InterPro" id="IPR047544">
    <property type="entry name" value="RING-HC_RBR_RNF216"/>
</dbReference>
<dbReference type="InterPro" id="IPR047546">
    <property type="entry name" value="Rcat_RBR_RNF216"/>
</dbReference>